<proteinExistence type="predicted"/>
<feature type="compositionally biased region" description="Polar residues" evidence="1">
    <location>
        <begin position="110"/>
        <end position="126"/>
    </location>
</feature>
<feature type="compositionally biased region" description="Polar residues" evidence="1">
    <location>
        <begin position="50"/>
        <end position="78"/>
    </location>
</feature>
<feature type="compositionally biased region" description="Polar residues" evidence="1">
    <location>
        <begin position="171"/>
        <end position="188"/>
    </location>
</feature>
<feature type="compositionally biased region" description="Low complexity" evidence="1">
    <location>
        <begin position="17"/>
        <end position="32"/>
    </location>
</feature>
<feature type="compositionally biased region" description="Acidic residues" evidence="1">
    <location>
        <begin position="192"/>
        <end position="204"/>
    </location>
</feature>
<name>A0A5N7B0T5_9EURO</name>
<gene>
    <name evidence="2" type="ORF">BDV26DRAFT_267412</name>
</gene>
<sequence>MSADLLAEFGFGTPTNQSSGAAAQQGARPAGATSSLIPGLEIFDNAHPTDVSTSHANQPQALSTPQGTLGNSNGSQSMYYGKDNNVLFDATLEDPPDDNSEDWGEFESADNLSGQAAPTVLSHTEQNISRWSMKGPNEPKNPAVSPGHLDLLGSLTIEDKSPQRHFQATSTLVNKNSGHKNSNVTTTAPGVAEDEEDAFDDWGDFVDGPATENPKSIGNQRPASAKVPTQKAKAATNLEKEVSPTFHTSSNDVSPAKIRPTNIPPPSVLLELFPRLFDQLRKEATEARKNVQEKQNIEDIALMILYTLKAAARVVAGRTLRWKRDSILSQSMRIGPARAGKSGGMKLNTVNKNEDIKEQQEAVDVISMWRDRTALFNAVIQASGRRPIHAIPANIRAMTAAPEQGALKASHACALCGLKREERLPKIDDQVEDSFGEWWTDHWGHTECRQFWETNVALLGQR</sequence>
<dbReference type="PANTHER" id="PTHR42084">
    <property type="entry name" value="YALI0E26631P"/>
    <property type="match status" value="1"/>
</dbReference>
<feature type="region of interest" description="Disordered" evidence="1">
    <location>
        <begin position="171"/>
        <end position="237"/>
    </location>
</feature>
<reference evidence="2 3" key="1">
    <citation type="submission" date="2019-04" db="EMBL/GenBank/DDBJ databases">
        <title>Friends and foes A comparative genomics studyof 23 Aspergillus species from section Flavi.</title>
        <authorList>
            <consortium name="DOE Joint Genome Institute"/>
            <person name="Kjaerbolling I."/>
            <person name="Vesth T."/>
            <person name="Frisvad J.C."/>
            <person name="Nybo J.L."/>
            <person name="Theobald S."/>
            <person name="Kildgaard S."/>
            <person name="Isbrandt T."/>
            <person name="Kuo A."/>
            <person name="Sato A."/>
            <person name="Lyhne E.K."/>
            <person name="Kogle M.E."/>
            <person name="Wiebenga A."/>
            <person name="Kun R.S."/>
            <person name="Lubbers R.J."/>
            <person name="Makela M.R."/>
            <person name="Barry K."/>
            <person name="Chovatia M."/>
            <person name="Clum A."/>
            <person name="Daum C."/>
            <person name="Haridas S."/>
            <person name="He G."/>
            <person name="LaButti K."/>
            <person name="Lipzen A."/>
            <person name="Mondo S."/>
            <person name="Riley R."/>
            <person name="Salamov A."/>
            <person name="Simmons B.A."/>
            <person name="Magnuson J.K."/>
            <person name="Henrissat B."/>
            <person name="Mortensen U.H."/>
            <person name="Larsen T.O."/>
            <person name="Devries R.P."/>
            <person name="Grigoriev I.V."/>
            <person name="Machida M."/>
            <person name="Baker S.E."/>
            <person name="Andersen M.R."/>
        </authorList>
    </citation>
    <scope>NUCLEOTIDE SEQUENCE [LARGE SCALE GENOMIC DNA]</scope>
    <source>
        <strain evidence="2 3">IBT 29228</strain>
    </source>
</reference>
<evidence type="ECO:0000256" key="1">
    <source>
        <dbReference type="SAM" id="MobiDB-lite"/>
    </source>
</evidence>
<protein>
    <recommendedName>
        <fullName evidence="4">Serine/threonine-protein kinase ppk6</fullName>
    </recommendedName>
</protein>
<evidence type="ECO:0000313" key="2">
    <source>
        <dbReference type="EMBL" id="KAE8375635.1"/>
    </source>
</evidence>
<dbReference type="EMBL" id="ML736256">
    <property type="protein sequence ID" value="KAE8375635.1"/>
    <property type="molecule type" value="Genomic_DNA"/>
</dbReference>
<feature type="compositionally biased region" description="Acidic residues" evidence="1">
    <location>
        <begin position="91"/>
        <end position="108"/>
    </location>
</feature>
<feature type="compositionally biased region" description="Polar residues" evidence="1">
    <location>
        <begin position="213"/>
        <end position="222"/>
    </location>
</feature>
<evidence type="ECO:0000313" key="3">
    <source>
        <dbReference type="Proteomes" id="UP000326198"/>
    </source>
</evidence>
<keyword evidence="3" id="KW-1185">Reference proteome</keyword>
<dbReference type="Proteomes" id="UP000326198">
    <property type="component" value="Unassembled WGS sequence"/>
</dbReference>
<dbReference type="OrthoDB" id="5420391at2759"/>
<feature type="region of interest" description="Disordered" evidence="1">
    <location>
        <begin position="1"/>
        <end position="126"/>
    </location>
</feature>
<dbReference type="AlphaFoldDB" id="A0A5N7B0T5"/>
<dbReference type="PANTHER" id="PTHR42084:SF1">
    <property type="entry name" value="SERINE_THREONINE-PROTEIN KINASE PPK6"/>
    <property type="match status" value="1"/>
</dbReference>
<evidence type="ECO:0008006" key="4">
    <source>
        <dbReference type="Google" id="ProtNLM"/>
    </source>
</evidence>
<organism evidence="2 3">
    <name type="scientific">Aspergillus bertholletiae</name>
    <dbReference type="NCBI Taxonomy" id="1226010"/>
    <lineage>
        <taxon>Eukaryota</taxon>
        <taxon>Fungi</taxon>
        <taxon>Dikarya</taxon>
        <taxon>Ascomycota</taxon>
        <taxon>Pezizomycotina</taxon>
        <taxon>Eurotiomycetes</taxon>
        <taxon>Eurotiomycetidae</taxon>
        <taxon>Eurotiales</taxon>
        <taxon>Aspergillaceae</taxon>
        <taxon>Aspergillus</taxon>
        <taxon>Aspergillus subgen. Circumdati</taxon>
    </lineage>
</organism>
<accession>A0A5N7B0T5</accession>